<evidence type="ECO:0000313" key="16">
    <source>
        <dbReference type="EMBL" id="AUN97855.1"/>
    </source>
</evidence>
<dbReference type="InterPro" id="IPR005990">
    <property type="entry name" value="IMP_DH"/>
</dbReference>
<dbReference type="CDD" id="cd04601">
    <property type="entry name" value="CBS_pair_IMPDH"/>
    <property type="match status" value="1"/>
</dbReference>
<feature type="binding site" evidence="13">
    <location>
        <begin position="299"/>
        <end position="301"/>
    </location>
    <ligand>
        <name>NAD(+)</name>
        <dbReference type="ChEBI" id="CHEBI:57540"/>
    </ligand>
</feature>
<keyword evidence="8 13" id="KW-0630">Potassium</keyword>
<evidence type="ECO:0000256" key="15">
    <source>
        <dbReference type="RuleBase" id="RU003928"/>
    </source>
</evidence>
<dbReference type="CDD" id="cd00381">
    <property type="entry name" value="IMPDH"/>
    <property type="match status" value="1"/>
</dbReference>
<dbReference type="UniPathway" id="UPA00601">
    <property type="reaction ID" value="UER00295"/>
</dbReference>
<dbReference type="GO" id="GO:0006183">
    <property type="term" value="P:GTP biosynthetic process"/>
    <property type="evidence" value="ECO:0007669"/>
    <property type="project" value="TreeGrafter"/>
</dbReference>
<feature type="binding site" description="in other chain" evidence="13">
    <location>
        <position position="303"/>
    </location>
    <ligand>
        <name>K(+)</name>
        <dbReference type="ChEBI" id="CHEBI:29103"/>
        <note>ligand shared between two tetrameric partners</note>
    </ligand>
</feature>
<feature type="binding site" evidence="13">
    <location>
        <begin position="362"/>
        <end position="363"/>
    </location>
    <ligand>
        <name>IMP</name>
        <dbReference type="ChEBI" id="CHEBI:58053"/>
    </ligand>
</feature>
<evidence type="ECO:0000256" key="2">
    <source>
        <dbReference type="ARBA" id="ARBA00005502"/>
    </source>
</evidence>
<sequence length="489" mass="52308">MTKVKEQLALTYDDVLIKPAYSENLPSETSTESRFSRNISLNIPIVSAAMDTVTEAPSAIVLAEEGGIGVIHKNMTAYRQAEEVEKVKKFEAGMILNPVSVDEDTTLSYVMDLKRQKKITGVLVVDKNKKIAGILTNRDLQLESNFNQKVKDVMTKKEKLVTADPKVSIDEAKKLLHKHRIEKLPLVGADGSVHGLITVKDILKTITFPNANKDSFGRLRVAAAIGVGEKEFERAKILVEAHVDALVVDTAHGHSKGVLEMVKLLKKTFPQVDVVAGNVATAQACKDLIAAGVDGVKVGIGPGSICTTRVVAGIGVPQFSAVLECAEFCRKAGIPVIADGGIKLSGDVVKALAAGANSVMIGSLFAGTDEAPGEMVLYQGRAYKVYRGMGSLGAMTLGSKDRYGQGAVEDMGKLVPEGIEGQVPYRGSLSTNIFQLVGGLRSGMGYVGAKNLAELFEKAEFITISNASLKESHPHDVFVTKEAPNYRLS</sequence>
<dbReference type="SUPFAM" id="SSF51412">
    <property type="entry name" value="Inosine monophosphate dehydrogenase (IMPDH)"/>
    <property type="match status" value="1"/>
</dbReference>
<keyword evidence="11" id="KW-0129">CBS domain</keyword>
<dbReference type="RefSeq" id="WP_102243148.1">
    <property type="nucleotide sequence ID" value="NZ_CP025704.1"/>
</dbReference>
<feature type="binding site" evidence="13">
    <location>
        <position position="472"/>
    </location>
    <ligand>
        <name>K(+)</name>
        <dbReference type="ChEBI" id="CHEBI:29103"/>
        <note>ligand shared between two tetrameric partners</note>
    </ligand>
</feature>
<feature type="binding site" evidence="13">
    <location>
        <position position="471"/>
    </location>
    <ligand>
        <name>K(+)</name>
        <dbReference type="ChEBI" id="CHEBI:29103"/>
        <note>ligand shared between two tetrameric partners</note>
    </ligand>
</feature>
<proteinExistence type="inferred from homology"/>
<evidence type="ECO:0000256" key="14">
    <source>
        <dbReference type="RuleBase" id="RU003927"/>
    </source>
</evidence>
<feature type="binding site" evidence="13">
    <location>
        <begin position="339"/>
        <end position="341"/>
    </location>
    <ligand>
        <name>IMP</name>
        <dbReference type="ChEBI" id="CHEBI:58053"/>
    </ligand>
</feature>
<evidence type="ECO:0000256" key="1">
    <source>
        <dbReference type="ARBA" id="ARBA00001958"/>
    </source>
</evidence>
<keyword evidence="7 13" id="KW-0658">Purine biosynthesis</keyword>
<evidence type="ECO:0000256" key="7">
    <source>
        <dbReference type="ARBA" id="ARBA00022755"/>
    </source>
</evidence>
<dbReference type="EMBL" id="CP025704">
    <property type="protein sequence ID" value="AUN97855.1"/>
    <property type="molecule type" value="Genomic_DNA"/>
</dbReference>
<dbReference type="FunFam" id="3.20.20.70:FF:000003">
    <property type="entry name" value="GMP reductase"/>
    <property type="match status" value="1"/>
</dbReference>
<evidence type="ECO:0000313" key="17">
    <source>
        <dbReference type="Proteomes" id="UP000235584"/>
    </source>
</evidence>
<evidence type="ECO:0000256" key="6">
    <source>
        <dbReference type="ARBA" id="ARBA00022749"/>
    </source>
</evidence>
<feature type="active site" description="Proton acceptor" evidence="13">
    <location>
        <position position="402"/>
    </location>
</feature>
<keyword evidence="4 13" id="KW-0479">Metal-binding</keyword>
<comment type="function">
    <text evidence="13">Catalyzes the conversion of inosine 5'-phosphate (IMP) to xanthosine 5'-phosphate (XMP), the first committed and rate-limiting step in the de novo synthesis of guanine nucleotides, and therefore plays an important role in the regulation of cell growth.</text>
</comment>
<dbReference type="Gene3D" id="3.20.20.70">
    <property type="entry name" value="Aldolase class I"/>
    <property type="match status" value="1"/>
</dbReference>
<dbReference type="PANTHER" id="PTHR11911">
    <property type="entry name" value="INOSINE-5-MONOPHOSPHATE DEHYDROGENASE RELATED"/>
    <property type="match status" value="1"/>
</dbReference>
<evidence type="ECO:0000256" key="5">
    <source>
        <dbReference type="ARBA" id="ARBA00022737"/>
    </source>
</evidence>
<dbReference type="PROSITE" id="PS51371">
    <property type="entry name" value="CBS"/>
    <property type="match status" value="2"/>
</dbReference>
<feature type="binding site" description="in other chain" evidence="13">
    <location>
        <position position="301"/>
    </location>
    <ligand>
        <name>K(+)</name>
        <dbReference type="ChEBI" id="CHEBI:29103"/>
        <note>ligand shared between two tetrameric partners</note>
    </ligand>
</feature>
<keyword evidence="5" id="KW-0677">Repeat</keyword>
<comment type="catalytic activity">
    <reaction evidence="12 13 15">
        <text>IMP + NAD(+) + H2O = XMP + NADH + H(+)</text>
        <dbReference type="Rhea" id="RHEA:11708"/>
        <dbReference type="ChEBI" id="CHEBI:15377"/>
        <dbReference type="ChEBI" id="CHEBI:15378"/>
        <dbReference type="ChEBI" id="CHEBI:57464"/>
        <dbReference type="ChEBI" id="CHEBI:57540"/>
        <dbReference type="ChEBI" id="CHEBI:57945"/>
        <dbReference type="ChEBI" id="CHEBI:58053"/>
        <dbReference type="EC" id="1.1.1.205"/>
    </reaction>
</comment>
<dbReference type="PROSITE" id="PS00487">
    <property type="entry name" value="IMP_DH_GMP_RED"/>
    <property type="match status" value="1"/>
</dbReference>
<evidence type="ECO:0000256" key="11">
    <source>
        <dbReference type="ARBA" id="ARBA00023122"/>
    </source>
</evidence>
<feature type="binding site" evidence="13">
    <location>
        <position position="304"/>
    </location>
    <ligand>
        <name>IMP</name>
        <dbReference type="ChEBI" id="CHEBI:58053"/>
    </ligand>
</feature>
<dbReference type="PIRSF" id="PIRSF000130">
    <property type="entry name" value="IMPDH"/>
    <property type="match status" value="1"/>
</dbReference>
<dbReference type="GO" id="GO:0046872">
    <property type="term" value="F:metal ion binding"/>
    <property type="evidence" value="ECO:0007669"/>
    <property type="project" value="UniProtKB-UniRule"/>
</dbReference>
<protein>
    <recommendedName>
        <fullName evidence="13 15">Inosine-5'-monophosphate dehydrogenase</fullName>
        <shortName evidence="13">IMP dehydrogenase</shortName>
        <shortName evidence="13">IMPD</shortName>
        <shortName evidence="13">IMPDH</shortName>
        <ecNumber evidence="13 15">1.1.1.205</ecNumber>
    </recommendedName>
</protein>
<keyword evidence="10 13" id="KW-0520">NAD</keyword>
<feature type="binding site" evidence="13">
    <location>
        <begin position="386"/>
        <end position="390"/>
    </location>
    <ligand>
        <name>IMP</name>
        <dbReference type="ChEBI" id="CHEBI:58053"/>
    </ligand>
</feature>
<feature type="binding site" description="in other chain" evidence="13">
    <location>
        <position position="306"/>
    </location>
    <ligand>
        <name>K(+)</name>
        <dbReference type="ChEBI" id="CHEBI:29103"/>
        <note>ligand shared between two tetrameric partners</note>
    </ligand>
</feature>
<dbReference type="PANTHER" id="PTHR11911:SF111">
    <property type="entry name" value="INOSINE-5'-MONOPHOSPHATE DEHYDROGENASE"/>
    <property type="match status" value="1"/>
</dbReference>
<name>A0A2K9NRY4_BACTC</name>
<dbReference type="GO" id="GO:0000166">
    <property type="term" value="F:nucleotide binding"/>
    <property type="evidence" value="ECO:0007669"/>
    <property type="project" value="UniProtKB-UniRule"/>
</dbReference>
<evidence type="ECO:0000256" key="12">
    <source>
        <dbReference type="ARBA" id="ARBA00048028"/>
    </source>
</evidence>
<comment type="similarity">
    <text evidence="2 13 14">Belongs to the IMPDH/GMPR family.</text>
</comment>
<dbReference type="NCBIfam" id="TIGR01302">
    <property type="entry name" value="IMP_dehydrog"/>
    <property type="match status" value="1"/>
</dbReference>
<dbReference type="Pfam" id="PF00478">
    <property type="entry name" value="IMPDH"/>
    <property type="match status" value="1"/>
</dbReference>
<keyword evidence="17" id="KW-1185">Reference proteome</keyword>
<dbReference type="GO" id="GO:0006177">
    <property type="term" value="P:GMP biosynthetic process"/>
    <property type="evidence" value="ECO:0007669"/>
    <property type="project" value="UniProtKB-UniRule"/>
</dbReference>
<dbReference type="InterPro" id="IPR013785">
    <property type="entry name" value="Aldolase_TIM"/>
</dbReference>
<dbReference type="KEGG" id="bsto:C0V70_06975"/>
<feature type="active site" description="Thioimidate intermediate" evidence="13">
    <location>
        <position position="306"/>
    </location>
</feature>
<dbReference type="InterPro" id="IPR015875">
    <property type="entry name" value="IMP_DH/GMP_Rdtase_CS"/>
</dbReference>
<dbReference type="SMART" id="SM01240">
    <property type="entry name" value="IMPDH"/>
    <property type="match status" value="1"/>
</dbReference>
<feature type="binding site" evidence="13">
    <location>
        <position position="473"/>
    </location>
    <ligand>
        <name>K(+)</name>
        <dbReference type="ChEBI" id="CHEBI:29103"/>
        <note>ligand shared between two tetrameric partners</note>
    </ligand>
</feature>
<comment type="subunit">
    <text evidence="3 13">Homotetramer.</text>
</comment>
<gene>
    <name evidence="13" type="primary">guaB</name>
    <name evidence="16" type="ORF">C0V70_06975</name>
</gene>
<dbReference type="InterPro" id="IPR001093">
    <property type="entry name" value="IMP_DH_GMPRt"/>
</dbReference>
<evidence type="ECO:0000256" key="4">
    <source>
        <dbReference type="ARBA" id="ARBA00022723"/>
    </source>
</evidence>
<organism evidence="16 17">
    <name type="scientific">Bacteriovorax stolpii</name>
    <name type="common">Bdellovibrio stolpii</name>
    <dbReference type="NCBI Taxonomy" id="960"/>
    <lineage>
        <taxon>Bacteria</taxon>
        <taxon>Pseudomonadati</taxon>
        <taxon>Bdellovibrionota</taxon>
        <taxon>Bacteriovoracia</taxon>
        <taxon>Bacteriovoracales</taxon>
        <taxon>Bacteriovoracaceae</taxon>
        <taxon>Bacteriovorax</taxon>
    </lineage>
</organism>
<comment type="cofactor">
    <cofactor evidence="1 13">
        <name>K(+)</name>
        <dbReference type="ChEBI" id="CHEBI:29103"/>
    </cofactor>
</comment>
<dbReference type="HAMAP" id="MF_01964">
    <property type="entry name" value="IMPDH"/>
    <property type="match status" value="1"/>
</dbReference>
<accession>A0A2K9NRY4</accession>
<dbReference type="InterPro" id="IPR046342">
    <property type="entry name" value="CBS_dom_sf"/>
</dbReference>
<dbReference type="SUPFAM" id="SSF54631">
    <property type="entry name" value="CBS-domain pair"/>
    <property type="match status" value="1"/>
</dbReference>
<dbReference type="Pfam" id="PF00571">
    <property type="entry name" value="CBS"/>
    <property type="match status" value="2"/>
</dbReference>
<reference evidence="16 17" key="1">
    <citation type="submission" date="2018-01" db="EMBL/GenBank/DDBJ databases">
        <title>Complete genome sequence of Bacteriovorax stolpii DSM12778.</title>
        <authorList>
            <person name="Tang B."/>
            <person name="Chang J."/>
        </authorList>
    </citation>
    <scope>NUCLEOTIDE SEQUENCE [LARGE SCALE GENOMIC DNA]</scope>
    <source>
        <strain evidence="16 17">DSM 12778</strain>
    </source>
</reference>
<feature type="binding site" evidence="13">
    <location>
        <position position="249"/>
    </location>
    <ligand>
        <name>NAD(+)</name>
        <dbReference type="ChEBI" id="CHEBI:57540"/>
    </ligand>
</feature>
<feature type="binding site" evidence="13">
    <location>
        <position position="417"/>
    </location>
    <ligand>
        <name>IMP</name>
        <dbReference type="ChEBI" id="CHEBI:58053"/>
    </ligand>
</feature>
<dbReference type="AlphaFoldDB" id="A0A2K9NRY4"/>
<evidence type="ECO:0000256" key="8">
    <source>
        <dbReference type="ARBA" id="ARBA00022958"/>
    </source>
</evidence>
<dbReference type="EC" id="1.1.1.205" evidence="13 15"/>
<comment type="activity regulation">
    <text evidence="13">Mycophenolic acid (MPA) is a non-competitive inhibitor that prevents formation of the closed enzyme conformation by binding to the same site as the amobile flap. In contrast, mizoribine monophosphate (MZP) is a competitive inhibitor that induces the closed conformation. MPA is a potent inhibitor of mammalian IMPDHs but a poor inhibitor of the bacterial enzymes. MZP is a more potent inhibitor of bacterial IMPDH.</text>
</comment>
<dbReference type="Proteomes" id="UP000235584">
    <property type="component" value="Chromosome"/>
</dbReference>
<evidence type="ECO:0000256" key="10">
    <source>
        <dbReference type="ARBA" id="ARBA00023027"/>
    </source>
</evidence>
<comment type="caution">
    <text evidence="13">Lacks conserved residue(s) required for the propagation of feature annotation.</text>
</comment>
<dbReference type="InterPro" id="IPR000644">
    <property type="entry name" value="CBS_dom"/>
</dbReference>
<keyword evidence="6 13" id="KW-0332">GMP biosynthesis</keyword>
<dbReference type="SMART" id="SM00116">
    <property type="entry name" value="CBS"/>
    <property type="match status" value="2"/>
</dbReference>
<comment type="pathway">
    <text evidence="13 15">Purine metabolism; XMP biosynthesis via de novo pathway; XMP from IMP: step 1/1.</text>
</comment>
<evidence type="ECO:0000256" key="13">
    <source>
        <dbReference type="HAMAP-Rule" id="MF_01964"/>
    </source>
</evidence>
<evidence type="ECO:0000256" key="9">
    <source>
        <dbReference type="ARBA" id="ARBA00023002"/>
    </source>
</evidence>
<keyword evidence="9 13" id="KW-0560">Oxidoreductase</keyword>
<evidence type="ECO:0000256" key="3">
    <source>
        <dbReference type="ARBA" id="ARBA00011881"/>
    </source>
</evidence>
<dbReference type="GO" id="GO:0003938">
    <property type="term" value="F:IMP dehydrogenase activity"/>
    <property type="evidence" value="ECO:0007669"/>
    <property type="project" value="UniProtKB-UniRule"/>
</dbReference>